<evidence type="ECO:0000313" key="7">
    <source>
        <dbReference type="EMBL" id="CCJ29663.1"/>
    </source>
</evidence>
<proteinExistence type="inferred from homology"/>
<dbReference type="GO" id="GO:0005664">
    <property type="term" value="C:nuclear origin of replication recognition complex"/>
    <property type="evidence" value="ECO:0007669"/>
    <property type="project" value="TreeGrafter"/>
</dbReference>
<dbReference type="InterPro" id="IPR001025">
    <property type="entry name" value="BAH_dom"/>
</dbReference>
<keyword evidence="4" id="KW-0547">Nucleotide-binding</keyword>
<dbReference type="VEuPathDB" id="FungiDB:PNEJI1_001359"/>
<comment type="subunit">
    <text evidence="4">ORC is composed of six subunits.</text>
</comment>
<dbReference type="InterPro" id="IPR027417">
    <property type="entry name" value="P-loop_NTPase"/>
</dbReference>
<evidence type="ECO:0000256" key="4">
    <source>
        <dbReference type="RuleBase" id="RU365058"/>
    </source>
</evidence>
<dbReference type="InParanoid" id="L0PBA6"/>
<dbReference type="GO" id="GO:0005524">
    <property type="term" value="F:ATP binding"/>
    <property type="evidence" value="ECO:0007669"/>
    <property type="project" value="UniProtKB-KW"/>
</dbReference>
<dbReference type="AlphaFoldDB" id="L0PBA6"/>
<keyword evidence="2 4" id="KW-0238">DNA-binding</keyword>
<comment type="function">
    <text evidence="4">Component of the origin recognition complex (ORC) that binds origins of replication. DNA-binding is ATP-dependent, however specific DNA sequences that define origins of replication have not been identified so far. ORC is required to assemble the pre-replication complex necessary to initiate DNA replication.</text>
</comment>
<accession>L0PBA6</accession>
<keyword evidence="4" id="KW-0235">DNA replication</keyword>
<dbReference type="STRING" id="1209962.L0PBA6"/>
<keyword evidence="4" id="KW-0067">ATP-binding</keyword>
<comment type="caution">
    <text evidence="7">The sequence shown here is derived from an EMBL/GenBank/DDBJ whole genome shotgun (WGS) entry which is preliminary data.</text>
</comment>
<dbReference type="GO" id="GO:0003688">
    <property type="term" value="F:DNA replication origin binding"/>
    <property type="evidence" value="ECO:0007669"/>
    <property type="project" value="TreeGrafter"/>
</dbReference>
<dbReference type="GO" id="GO:0003682">
    <property type="term" value="F:chromatin binding"/>
    <property type="evidence" value="ECO:0007669"/>
    <property type="project" value="InterPro"/>
</dbReference>
<feature type="compositionally biased region" description="Acidic residues" evidence="5">
    <location>
        <begin position="245"/>
        <end position="256"/>
    </location>
</feature>
<reference evidence="7 8" key="1">
    <citation type="journal article" date="2012" name="MBio">
        <title>De novo assembly of the Pneumocystis jirovecii genome from a single bronchoalveolar lavage fluid specimen from a patient.</title>
        <authorList>
            <person name="Cisse O.H."/>
            <person name="Pagni M."/>
            <person name="Hauser P.M."/>
        </authorList>
    </citation>
    <scope>NUCLEOTIDE SEQUENCE [LARGE SCALE GENOMIC DNA]</scope>
    <source>
        <strain evidence="7 8">SE8</strain>
    </source>
</reference>
<comment type="subcellular location">
    <subcellularLocation>
        <location evidence="1 4">Nucleus</location>
    </subcellularLocation>
</comment>
<comment type="similarity">
    <text evidence="4">Belongs to the ORC1 family.</text>
</comment>
<protein>
    <recommendedName>
        <fullName evidence="4">Origin recognition complex subunit 1</fullName>
    </recommendedName>
</protein>
<evidence type="ECO:0000256" key="3">
    <source>
        <dbReference type="ARBA" id="ARBA00023242"/>
    </source>
</evidence>
<organism evidence="8">
    <name type="scientific">Pneumocystis jirovecii</name>
    <name type="common">Human pneumocystis pneumonia agent</name>
    <dbReference type="NCBI Taxonomy" id="42068"/>
    <lineage>
        <taxon>Eukaryota</taxon>
        <taxon>Fungi</taxon>
        <taxon>Dikarya</taxon>
        <taxon>Ascomycota</taxon>
        <taxon>Taphrinomycotina</taxon>
        <taxon>Pneumocystomycetes</taxon>
        <taxon>Pneumocystaceae</taxon>
        <taxon>Pneumocystis</taxon>
    </lineage>
</organism>
<name>L0PBA6_PNEJI</name>
<evidence type="ECO:0000256" key="2">
    <source>
        <dbReference type="ARBA" id="ARBA00023125"/>
    </source>
</evidence>
<dbReference type="Gene3D" id="2.30.30.490">
    <property type="match status" value="1"/>
</dbReference>
<dbReference type="FunCoup" id="L0PBA6">
    <property type="interactions" value="134"/>
</dbReference>
<evidence type="ECO:0000256" key="1">
    <source>
        <dbReference type="ARBA" id="ARBA00004123"/>
    </source>
</evidence>
<dbReference type="InterPro" id="IPR043151">
    <property type="entry name" value="BAH_sf"/>
</dbReference>
<dbReference type="PANTHER" id="PTHR10763">
    <property type="entry name" value="CELL DIVISION CONTROL PROTEIN 6-RELATED"/>
    <property type="match status" value="1"/>
</dbReference>
<keyword evidence="3 4" id="KW-0539">Nucleus</keyword>
<evidence type="ECO:0000313" key="8">
    <source>
        <dbReference type="Proteomes" id="UP000010422"/>
    </source>
</evidence>
<gene>
    <name evidence="7" type="ORF">PNEJI1_001359</name>
</gene>
<sequence length="461" mass="54058">MKMVYAYRDTRWRELMGYMRRKKEENERNSEEEEAEVFEWGKKSIVSTDERVFYEEVYCGKKKFIKGDCVLVRNDTGKGSWAAMIVSFYEGFLGEKIADLLWFERGDHVRREKREFPGIHNELLMCGTVDPNEVSVFQEKIEVISYESFLKRYPEGLTKGMDDYERVFYCRRGFHPLKEVYLEFIDWDRLYRHQDTDFNALIDWVETEGAKMPIKRENRCKVALSECEDELVIVDQEKQNIYTEQETDTEQSESDDMYLPMQSDSESINNESIETSESSNDSFVTKTPRKRRKIIENAITPSSGNRRIYKKPLETTPLPLRYISCDKSEFSLYQNARSHLHVSMVPASLPCREKEFSLICSQVLGALEAGHGECIYVSGTPGTGKTVTIKEVVRYLFQKVEEGEISDFKYLEINGMRVVDANQAYSLLWEALENERVTPRHALMLLEQRFSEPNPHRVPWR</sequence>
<feature type="compositionally biased region" description="Low complexity" evidence="5">
    <location>
        <begin position="263"/>
        <end position="282"/>
    </location>
</feature>
<dbReference type="InterPro" id="IPR050311">
    <property type="entry name" value="ORC1/CDC6"/>
</dbReference>
<feature type="region of interest" description="Disordered" evidence="5">
    <location>
        <begin position="239"/>
        <end position="288"/>
    </location>
</feature>
<dbReference type="Proteomes" id="UP000010422">
    <property type="component" value="Unassembled WGS sequence"/>
</dbReference>
<evidence type="ECO:0000259" key="6">
    <source>
        <dbReference type="PROSITE" id="PS51038"/>
    </source>
</evidence>
<dbReference type="GO" id="GO:0006270">
    <property type="term" value="P:DNA replication initiation"/>
    <property type="evidence" value="ECO:0007669"/>
    <property type="project" value="TreeGrafter"/>
</dbReference>
<dbReference type="Pfam" id="PF13191">
    <property type="entry name" value="AAA_16"/>
    <property type="match status" value="1"/>
</dbReference>
<dbReference type="SUPFAM" id="SSF52540">
    <property type="entry name" value="P-loop containing nucleoside triphosphate hydrolases"/>
    <property type="match status" value="1"/>
</dbReference>
<dbReference type="InterPro" id="IPR041664">
    <property type="entry name" value="AAA_16"/>
</dbReference>
<dbReference type="EMBL" id="CAKM01000204">
    <property type="protein sequence ID" value="CCJ29663.1"/>
    <property type="molecule type" value="Genomic_DNA"/>
</dbReference>
<dbReference type="PROSITE" id="PS51038">
    <property type="entry name" value="BAH"/>
    <property type="match status" value="1"/>
</dbReference>
<feature type="domain" description="BAH" evidence="6">
    <location>
        <begin position="62"/>
        <end position="185"/>
    </location>
</feature>
<evidence type="ECO:0000256" key="5">
    <source>
        <dbReference type="SAM" id="MobiDB-lite"/>
    </source>
</evidence>
<dbReference type="PANTHER" id="PTHR10763:SF23">
    <property type="entry name" value="ORIGIN RECOGNITION COMPLEX SUBUNIT 1"/>
    <property type="match status" value="1"/>
</dbReference>
<dbReference type="Gene3D" id="3.40.50.300">
    <property type="entry name" value="P-loop containing nucleotide triphosphate hydrolases"/>
    <property type="match status" value="1"/>
</dbReference>
<dbReference type="GO" id="GO:0033314">
    <property type="term" value="P:mitotic DNA replication checkpoint signaling"/>
    <property type="evidence" value="ECO:0007669"/>
    <property type="project" value="TreeGrafter"/>
</dbReference>